<sequence>MQLHYRGQSYEYNPGQTEQILQTDRNLIYRGAFYGVNGNIKSAKVYLATTDKLIYRGNH</sequence>
<dbReference type="Pfam" id="PF14105">
    <property type="entry name" value="DUF4278"/>
    <property type="match status" value="1"/>
</dbReference>
<proteinExistence type="predicted"/>
<dbReference type="EMBL" id="JAECZB010000002">
    <property type="protein sequence ID" value="MBH8551151.1"/>
    <property type="molecule type" value="Genomic_DNA"/>
</dbReference>
<dbReference type="RefSeq" id="WP_214437459.1">
    <property type="nucleotide sequence ID" value="NZ_JAECZB010000002.1"/>
</dbReference>
<name>A0A8J7HET5_9CYAN</name>
<dbReference type="Proteomes" id="UP000599391">
    <property type="component" value="Unassembled WGS sequence"/>
</dbReference>
<evidence type="ECO:0000313" key="2">
    <source>
        <dbReference type="Proteomes" id="UP000599391"/>
    </source>
</evidence>
<gene>
    <name evidence="1" type="ORF">I8751_01855</name>
</gene>
<organism evidence="1 2">
    <name type="scientific">Atlanticothrix silvestris CENA357</name>
    <dbReference type="NCBI Taxonomy" id="1725252"/>
    <lineage>
        <taxon>Bacteria</taxon>
        <taxon>Bacillati</taxon>
        <taxon>Cyanobacteriota</taxon>
        <taxon>Cyanophyceae</taxon>
        <taxon>Nostocales</taxon>
        <taxon>Nodulariaceae</taxon>
        <taxon>Atlanticothrix</taxon>
        <taxon>Atlanticothrix silvestris</taxon>
    </lineage>
</organism>
<dbReference type="InterPro" id="IPR025458">
    <property type="entry name" value="DUF4278"/>
</dbReference>
<keyword evidence="2" id="KW-1185">Reference proteome</keyword>
<evidence type="ECO:0000313" key="1">
    <source>
        <dbReference type="EMBL" id="MBH8551151.1"/>
    </source>
</evidence>
<comment type="caution">
    <text evidence="1">The sequence shown here is derived from an EMBL/GenBank/DDBJ whole genome shotgun (WGS) entry which is preliminary data.</text>
</comment>
<reference evidence="1 2" key="1">
    <citation type="journal article" date="2021" name="Int. J. Syst. Evol. Microbiol.">
        <title>Amazonocrinis nigriterrae gen. nov., sp. nov., Atlanticothrix silvestris gen. nov., sp. nov. and Dendronalium phyllosphericum gen. nov., sp. nov., nostocacean cyanobacteria from Brazilian environments.</title>
        <authorList>
            <person name="Alvarenga D.O."/>
            <person name="Andreote A.P.D."/>
            <person name="Branco L.H.Z."/>
            <person name="Delbaje E."/>
            <person name="Cruz R.B."/>
            <person name="Varani A.M."/>
            <person name="Fiore M.F."/>
        </authorList>
    </citation>
    <scope>NUCLEOTIDE SEQUENCE [LARGE SCALE GENOMIC DNA]</scope>
    <source>
        <strain evidence="1 2">CENA357</strain>
    </source>
</reference>
<protein>
    <submittedName>
        <fullName evidence="1">DUF4278 domain-containing protein</fullName>
    </submittedName>
</protein>
<dbReference type="AlphaFoldDB" id="A0A8J7HET5"/>
<accession>A0A8J7HET5</accession>